<evidence type="ECO:0000313" key="1">
    <source>
        <dbReference type="EMBL" id="CAA9540944.1"/>
    </source>
</evidence>
<dbReference type="EMBL" id="CADCVN010001682">
    <property type="protein sequence ID" value="CAA9540944.1"/>
    <property type="molecule type" value="Genomic_DNA"/>
</dbReference>
<name>A0A6J4U615_9BACT</name>
<sequence length="175" mass="19784">MYIKVFFASIFAILTIYSVVAQKVAVISAVDLKNLNGCWQGTLNYSGTIIRKPYTTTAELVVKQIGNSNNFEFSHIYTKDPGENVVDTVRLSRDGRKLNDGTIKSKRNTSGGNVEIITEVLGFDHDNNKAAIIRQTYSIGKRFYIYKKQVQLAGQIDWLDRQEFKYISKPCLSKS</sequence>
<organism evidence="1">
    <name type="scientific">uncultured Segetibacter sp</name>
    <dbReference type="NCBI Taxonomy" id="481133"/>
    <lineage>
        <taxon>Bacteria</taxon>
        <taxon>Pseudomonadati</taxon>
        <taxon>Bacteroidota</taxon>
        <taxon>Chitinophagia</taxon>
        <taxon>Chitinophagales</taxon>
        <taxon>Chitinophagaceae</taxon>
        <taxon>Segetibacter</taxon>
        <taxon>environmental samples</taxon>
    </lineage>
</organism>
<accession>A0A6J4U615</accession>
<reference evidence="1" key="1">
    <citation type="submission" date="2020-02" db="EMBL/GenBank/DDBJ databases">
        <authorList>
            <person name="Meier V. D."/>
        </authorList>
    </citation>
    <scope>NUCLEOTIDE SEQUENCE</scope>
    <source>
        <strain evidence="1">AVDCRST_MAG96</strain>
    </source>
</reference>
<protein>
    <submittedName>
        <fullName evidence="1">Uncharacterized protein</fullName>
    </submittedName>
</protein>
<dbReference type="AlphaFoldDB" id="A0A6J4U615"/>
<gene>
    <name evidence="1" type="ORF">AVDCRST_MAG96-4296</name>
</gene>
<proteinExistence type="predicted"/>